<dbReference type="SUPFAM" id="SSF53335">
    <property type="entry name" value="S-adenosyl-L-methionine-dependent methyltransferases"/>
    <property type="match status" value="1"/>
</dbReference>
<evidence type="ECO:0000256" key="1">
    <source>
        <dbReference type="ARBA" id="ARBA00023115"/>
    </source>
</evidence>
<keyword evidence="4" id="KW-1185">Reference proteome</keyword>
<gene>
    <name evidence="3" type="ordered locus">Cwoe_2968</name>
</gene>
<dbReference type="Gene3D" id="3.40.50.150">
    <property type="entry name" value="Vaccinia Virus protein VP39"/>
    <property type="match status" value="1"/>
</dbReference>
<keyword evidence="1" id="KW-0620">Polyamine biosynthesis</keyword>
<dbReference type="STRING" id="469383.Cwoe_2968"/>
<organism evidence="3 4">
    <name type="scientific">Conexibacter woesei (strain DSM 14684 / CCUG 47730 / CIP 108061 / JCM 11494 / NBRC 100937 / ID131577)</name>
    <dbReference type="NCBI Taxonomy" id="469383"/>
    <lineage>
        <taxon>Bacteria</taxon>
        <taxon>Bacillati</taxon>
        <taxon>Actinomycetota</taxon>
        <taxon>Thermoleophilia</taxon>
        <taxon>Solirubrobacterales</taxon>
        <taxon>Conexibacteraceae</taxon>
        <taxon>Conexibacter</taxon>
    </lineage>
</organism>
<dbReference type="GO" id="GO:0006596">
    <property type="term" value="P:polyamine biosynthetic process"/>
    <property type="evidence" value="ECO:0007669"/>
    <property type="project" value="UniProtKB-KW"/>
</dbReference>
<dbReference type="NCBIfam" id="NF037959">
    <property type="entry name" value="MFS_SpdSyn"/>
    <property type="match status" value="1"/>
</dbReference>
<proteinExistence type="predicted"/>
<evidence type="ECO:0000259" key="2">
    <source>
        <dbReference type="Pfam" id="PF08241"/>
    </source>
</evidence>
<reference evidence="4" key="2">
    <citation type="submission" date="2010-01" db="EMBL/GenBank/DDBJ databases">
        <title>The complete genome of Conexibacter woesei DSM 14684.</title>
        <authorList>
            <consortium name="US DOE Joint Genome Institute (JGI-PGF)"/>
            <person name="Lucas S."/>
            <person name="Copeland A."/>
            <person name="Lapidus A."/>
            <person name="Glavina del Rio T."/>
            <person name="Dalin E."/>
            <person name="Tice H."/>
            <person name="Bruce D."/>
            <person name="Goodwin L."/>
            <person name="Pitluck S."/>
            <person name="Kyrpides N."/>
            <person name="Mavromatis K."/>
            <person name="Ivanova N."/>
            <person name="Mikhailova N."/>
            <person name="Chertkov O."/>
            <person name="Brettin T."/>
            <person name="Detter J.C."/>
            <person name="Han C."/>
            <person name="Larimer F."/>
            <person name="Land M."/>
            <person name="Hauser L."/>
            <person name="Markowitz V."/>
            <person name="Cheng J.-F."/>
            <person name="Hugenholtz P."/>
            <person name="Woyke T."/>
            <person name="Wu D."/>
            <person name="Pukall R."/>
            <person name="Steenblock K."/>
            <person name="Schneider S."/>
            <person name="Klenk H.-P."/>
            <person name="Eisen J.A."/>
        </authorList>
    </citation>
    <scope>NUCLEOTIDE SEQUENCE [LARGE SCALE GENOMIC DNA]</scope>
    <source>
        <strain evidence="4">DSM 14684 / CIP 108061 / JCM 11494 / NBRC 100937 / ID131577</strain>
    </source>
</reference>
<dbReference type="OrthoDB" id="8221452at2"/>
<dbReference type="eggNOG" id="COG4122">
    <property type="taxonomic scope" value="Bacteria"/>
</dbReference>
<reference evidence="3 4" key="1">
    <citation type="journal article" date="2010" name="Stand. Genomic Sci.">
        <title>Complete genome sequence of Conexibacter woesei type strain (ID131577).</title>
        <authorList>
            <person name="Pukall R."/>
            <person name="Lapidus A."/>
            <person name="Glavina Del Rio T."/>
            <person name="Copeland A."/>
            <person name="Tice H."/>
            <person name="Cheng J.-F."/>
            <person name="Lucas S."/>
            <person name="Chen F."/>
            <person name="Nolan M."/>
            <person name="Bruce D."/>
            <person name="Goodwin L."/>
            <person name="Pitluck S."/>
            <person name="Mavromatis K."/>
            <person name="Ivanova N."/>
            <person name="Ovchinnikova G."/>
            <person name="Pati A."/>
            <person name="Chen A."/>
            <person name="Palaniappan K."/>
            <person name="Land M."/>
            <person name="Hauser L."/>
            <person name="Chang Y.-J."/>
            <person name="Jeffries C.D."/>
            <person name="Chain P."/>
            <person name="Meincke L."/>
            <person name="Sims D."/>
            <person name="Brettin T."/>
            <person name="Detter J.C."/>
            <person name="Rohde M."/>
            <person name="Goeker M."/>
            <person name="Bristow J."/>
            <person name="Eisen J.A."/>
            <person name="Markowitz V."/>
            <person name="Kyrpides N.C."/>
            <person name="Klenk H.-P."/>
            <person name="Hugenholtz P."/>
        </authorList>
    </citation>
    <scope>NUCLEOTIDE SEQUENCE [LARGE SCALE GENOMIC DNA]</scope>
    <source>
        <strain evidence="4">DSM 14684 / CIP 108061 / JCM 11494 / NBRC 100937 / ID131577</strain>
    </source>
</reference>
<feature type="domain" description="Methyltransferase type 11" evidence="2">
    <location>
        <begin position="90"/>
        <end position="194"/>
    </location>
</feature>
<dbReference type="HOGENOM" id="CLU_068637_2_0_11"/>
<protein>
    <submittedName>
        <fullName evidence="3">Spermidine synthase-like protein</fullName>
    </submittedName>
</protein>
<dbReference type="GO" id="GO:0008757">
    <property type="term" value="F:S-adenosylmethionine-dependent methyltransferase activity"/>
    <property type="evidence" value="ECO:0007669"/>
    <property type="project" value="InterPro"/>
</dbReference>
<evidence type="ECO:0000313" key="4">
    <source>
        <dbReference type="Proteomes" id="UP000008229"/>
    </source>
</evidence>
<sequence length="284" mass="30650">MPPRSRTGRGSRRDDAARFAAERVELRTPYALAEVIPEEGRPWRRLLRLDGEDCSHVDLRDPTRIDFAYVRRFADVADVLAPPRAPLDALHLGGGGFTLPRYLAATRPGSRSEVAEIDPELVALARAQLGLRTDGRTLRVRVADARAVLERRRADSADLVVLDAFHGTFVPTHLTTVECVAGAERVLRPGGAFAANVIDAPPLPAARALTAAAREVFPHVAIVATRKVVRGRQGGNVVILAAATASALPHAELARRALRGPVPELLLSGDELTRWLGGARPARD</sequence>
<name>D3FBX2_CONWI</name>
<dbReference type="PANTHER" id="PTHR43317:SF1">
    <property type="entry name" value="THERMOSPERMINE SYNTHASE ACAULIS5"/>
    <property type="match status" value="1"/>
</dbReference>
<dbReference type="RefSeq" id="WP_012934438.1">
    <property type="nucleotide sequence ID" value="NC_013739.1"/>
</dbReference>
<dbReference type="PANTHER" id="PTHR43317">
    <property type="entry name" value="THERMOSPERMINE SYNTHASE ACAULIS5"/>
    <property type="match status" value="1"/>
</dbReference>
<dbReference type="InterPro" id="IPR029063">
    <property type="entry name" value="SAM-dependent_MTases_sf"/>
</dbReference>
<dbReference type="Pfam" id="PF08241">
    <property type="entry name" value="Methyltransf_11"/>
    <property type="match status" value="1"/>
</dbReference>
<dbReference type="EMBL" id="CP001854">
    <property type="protein sequence ID" value="ADB51387.1"/>
    <property type="molecule type" value="Genomic_DNA"/>
</dbReference>
<dbReference type="AlphaFoldDB" id="D3FBX2"/>
<dbReference type="KEGG" id="cwo:Cwoe_2968"/>
<dbReference type="InterPro" id="IPR013216">
    <property type="entry name" value="Methyltransf_11"/>
</dbReference>
<dbReference type="Proteomes" id="UP000008229">
    <property type="component" value="Chromosome"/>
</dbReference>
<evidence type="ECO:0000313" key="3">
    <source>
        <dbReference type="EMBL" id="ADB51387.1"/>
    </source>
</evidence>
<accession>D3FBX2</accession>